<sequence length="243" mass="27352">MSRFRKKQGFPGQDMSWDTEGGGGGEADGAPTPLYPAYVVPFARKLSAQEQSEVDWGRHLRERLREGPFFSVLDVTSTSARKGTAARANFDPFNGMPSFSSRYQKKRRTVPLIDPNEREWVMRYFPRDSWSIIQPDFRPDAGGYKPQSSRAGKRGFEDDEEQAVESATKQRKEGEGEEDSGPEDEEAGELLDDEEQEEEEVVDDDFEDDEDDMGGDYNAEQYFDGGDEDFGDDDGGGGEEDTY</sequence>
<comment type="caution">
    <text evidence="6">The sequence shown here is derived from an EMBL/GenBank/DDBJ whole genome shotgun (WGS) entry which is preliminary data.</text>
</comment>
<dbReference type="PANTHER" id="PTHR15367:SF2">
    <property type="entry name" value="DNA-DIRECTED RNA POLYMERASE III SUBUNIT"/>
    <property type="match status" value="1"/>
</dbReference>
<comment type="similarity">
    <text evidence="2 4">Belongs to the eukaryotic RPC7 RNA polymerase subunit family.</text>
</comment>
<evidence type="ECO:0000256" key="2">
    <source>
        <dbReference type="ARBA" id="ARBA00008352"/>
    </source>
</evidence>
<accession>A0A9W9NP30</accession>
<dbReference type="OrthoDB" id="5377312at2759"/>
<keyword evidence="3 4" id="KW-0539">Nucleus</keyword>
<feature type="compositionally biased region" description="Acidic residues" evidence="5">
    <location>
        <begin position="225"/>
        <end position="243"/>
    </location>
</feature>
<dbReference type="RefSeq" id="XP_058327714.1">
    <property type="nucleotide sequence ID" value="XM_058477369.1"/>
</dbReference>
<protein>
    <recommendedName>
        <fullName evidence="4">DNA-directed RNA polymerase III subunit</fullName>
    </recommendedName>
</protein>
<reference evidence="6" key="2">
    <citation type="journal article" date="2023" name="IMA Fungus">
        <title>Comparative genomic study of the Penicillium genus elucidates a diverse pangenome and 15 lateral gene transfer events.</title>
        <authorList>
            <person name="Petersen C."/>
            <person name="Sorensen T."/>
            <person name="Nielsen M.R."/>
            <person name="Sondergaard T.E."/>
            <person name="Sorensen J.L."/>
            <person name="Fitzpatrick D.A."/>
            <person name="Frisvad J.C."/>
            <person name="Nielsen K.L."/>
        </authorList>
    </citation>
    <scope>NUCLEOTIDE SEQUENCE</scope>
    <source>
        <strain evidence="6">IBT 19713</strain>
    </source>
</reference>
<dbReference type="GeneID" id="83204672"/>
<evidence type="ECO:0000256" key="1">
    <source>
        <dbReference type="ARBA" id="ARBA00004123"/>
    </source>
</evidence>
<proteinExistence type="inferred from homology"/>
<feature type="compositionally biased region" description="Acidic residues" evidence="5">
    <location>
        <begin position="175"/>
        <end position="214"/>
    </location>
</feature>
<feature type="region of interest" description="Disordered" evidence="5">
    <location>
        <begin position="1"/>
        <end position="30"/>
    </location>
</feature>
<evidence type="ECO:0000313" key="7">
    <source>
        <dbReference type="Proteomes" id="UP001150941"/>
    </source>
</evidence>
<organism evidence="6 7">
    <name type="scientific">Penicillium chermesinum</name>
    <dbReference type="NCBI Taxonomy" id="63820"/>
    <lineage>
        <taxon>Eukaryota</taxon>
        <taxon>Fungi</taxon>
        <taxon>Dikarya</taxon>
        <taxon>Ascomycota</taxon>
        <taxon>Pezizomycotina</taxon>
        <taxon>Eurotiomycetes</taxon>
        <taxon>Eurotiomycetidae</taxon>
        <taxon>Eurotiales</taxon>
        <taxon>Aspergillaceae</taxon>
        <taxon>Penicillium</taxon>
    </lineage>
</organism>
<keyword evidence="7" id="KW-1185">Reference proteome</keyword>
<dbReference type="AlphaFoldDB" id="A0A9W9NP30"/>
<reference evidence="6" key="1">
    <citation type="submission" date="2022-11" db="EMBL/GenBank/DDBJ databases">
        <authorList>
            <person name="Petersen C."/>
        </authorList>
    </citation>
    <scope>NUCLEOTIDE SEQUENCE</scope>
    <source>
        <strain evidence="6">IBT 19713</strain>
    </source>
</reference>
<dbReference type="GO" id="GO:0006383">
    <property type="term" value="P:transcription by RNA polymerase III"/>
    <property type="evidence" value="ECO:0007669"/>
    <property type="project" value="UniProtKB-UniRule"/>
</dbReference>
<dbReference type="Pfam" id="PF11705">
    <property type="entry name" value="RNA_pol_3_Rpc31"/>
    <property type="match status" value="1"/>
</dbReference>
<dbReference type="EMBL" id="JAPQKS010000006">
    <property type="protein sequence ID" value="KAJ5223531.1"/>
    <property type="molecule type" value="Genomic_DNA"/>
</dbReference>
<comment type="subunit">
    <text evidence="4">Component of the RNA polymerase III (Pol III) complex.</text>
</comment>
<evidence type="ECO:0000313" key="6">
    <source>
        <dbReference type="EMBL" id="KAJ5223531.1"/>
    </source>
</evidence>
<evidence type="ECO:0000256" key="3">
    <source>
        <dbReference type="ARBA" id="ARBA00023242"/>
    </source>
</evidence>
<gene>
    <name evidence="6" type="ORF">N7468_008073</name>
</gene>
<dbReference type="GO" id="GO:0005666">
    <property type="term" value="C:RNA polymerase III complex"/>
    <property type="evidence" value="ECO:0007669"/>
    <property type="project" value="UniProtKB-UniRule"/>
</dbReference>
<comment type="subcellular location">
    <subcellularLocation>
        <location evidence="1 4">Nucleus</location>
    </subcellularLocation>
</comment>
<dbReference type="InterPro" id="IPR024661">
    <property type="entry name" value="RNA_pol_III_Rpc31"/>
</dbReference>
<dbReference type="PANTHER" id="PTHR15367">
    <property type="entry name" value="DNA-DIRECTED RNA POLYMERASE III"/>
    <property type="match status" value="1"/>
</dbReference>
<name>A0A9W9NP30_9EURO</name>
<feature type="region of interest" description="Disordered" evidence="5">
    <location>
        <begin position="135"/>
        <end position="243"/>
    </location>
</feature>
<dbReference type="Proteomes" id="UP001150941">
    <property type="component" value="Unassembled WGS sequence"/>
</dbReference>
<dbReference type="PIRSF" id="PIRSF000777">
    <property type="entry name" value="RNA_polIII_C31"/>
    <property type="match status" value="1"/>
</dbReference>
<evidence type="ECO:0000256" key="4">
    <source>
        <dbReference type="PIRNR" id="PIRNR000777"/>
    </source>
</evidence>
<comment type="function">
    <text evidence="4">DNA-dependent RNA polymerase catalyzes the transcription of DNA into RNA using the four ribonucleoside triphosphates as substrates. Specific peripheric component of RNA polymerase III which synthesizes small RNAs, such as 5S rRNA and tRNAs.</text>
</comment>
<evidence type="ECO:0000256" key="5">
    <source>
        <dbReference type="SAM" id="MobiDB-lite"/>
    </source>
</evidence>